<dbReference type="FunCoup" id="A0A2P5F098">
    <property type="interactions" value="717"/>
</dbReference>
<organism evidence="3 4">
    <name type="scientific">Trema orientale</name>
    <name type="common">Charcoal tree</name>
    <name type="synonym">Celtis orientalis</name>
    <dbReference type="NCBI Taxonomy" id="63057"/>
    <lineage>
        <taxon>Eukaryota</taxon>
        <taxon>Viridiplantae</taxon>
        <taxon>Streptophyta</taxon>
        <taxon>Embryophyta</taxon>
        <taxon>Tracheophyta</taxon>
        <taxon>Spermatophyta</taxon>
        <taxon>Magnoliopsida</taxon>
        <taxon>eudicotyledons</taxon>
        <taxon>Gunneridae</taxon>
        <taxon>Pentapetalae</taxon>
        <taxon>rosids</taxon>
        <taxon>fabids</taxon>
        <taxon>Rosales</taxon>
        <taxon>Cannabaceae</taxon>
        <taxon>Trema</taxon>
    </lineage>
</organism>
<accession>A0A2P5F098</accession>
<dbReference type="AlphaFoldDB" id="A0A2P5F098"/>
<keyword evidence="3" id="KW-0808">Transferase</keyword>
<evidence type="ECO:0000256" key="2">
    <source>
        <dbReference type="SAM" id="MobiDB-lite"/>
    </source>
</evidence>
<dbReference type="PANTHER" id="PTHR47682">
    <property type="entry name" value="TETRATRICOPEPTIDE REPEAT (TPR)-CONTAINING PROTEIN"/>
    <property type="match status" value="1"/>
</dbReference>
<reference evidence="4" key="1">
    <citation type="submission" date="2016-06" db="EMBL/GenBank/DDBJ databases">
        <title>Parallel loss of symbiosis genes in relatives of nitrogen-fixing non-legume Parasponia.</title>
        <authorList>
            <person name="Van Velzen R."/>
            <person name="Holmer R."/>
            <person name="Bu F."/>
            <person name="Rutten L."/>
            <person name="Van Zeijl A."/>
            <person name="Liu W."/>
            <person name="Santuari L."/>
            <person name="Cao Q."/>
            <person name="Sharma T."/>
            <person name="Shen D."/>
            <person name="Roswanjaya Y."/>
            <person name="Wardhani T."/>
            <person name="Kalhor M.S."/>
            <person name="Jansen J."/>
            <person name="Van den Hoogen J."/>
            <person name="Gungor B."/>
            <person name="Hartog M."/>
            <person name="Hontelez J."/>
            <person name="Verver J."/>
            <person name="Yang W.-C."/>
            <person name="Schijlen E."/>
            <person name="Repin R."/>
            <person name="Schilthuizen M."/>
            <person name="Schranz E."/>
            <person name="Heidstra R."/>
            <person name="Miyata K."/>
            <person name="Fedorova E."/>
            <person name="Kohlen W."/>
            <person name="Bisseling T."/>
            <person name="Smit S."/>
            <person name="Geurts R."/>
        </authorList>
    </citation>
    <scope>NUCLEOTIDE SEQUENCE [LARGE SCALE GENOMIC DNA]</scope>
    <source>
        <strain evidence="4">cv. RG33-2</strain>
    </source>
</reference>
<gene>
    <name evidence="3" type="ORF">TorRG33x02_130240</name>
</gene>
<dbReference type="PROSITE" id="PS50005">
    <property type="entry name" value="TPR"/>
    <property type="match status" value="1"/>
</dbReference>
<dbReference type="PANTHER" id="PTHR47682:SF1">
    <property type="entry name" value="TETRATRICOPEPTIDE REPEAT (TPR)-CONTAINING PROTEIN"/>
    <property type="match status" value="1"/>
</dbReference>
<dbReference type="SUPFAM" id="SSF48452">
    <property type="entry name" value="TPR-like"/>
    <property type="match status" value="1"/>
</dbReference>
<feature type="repeat" description="TPR" evidence="1">
    <location>
        <begin position="215"/>
        <end position="248"/>
    </location>
</feature>
<protein>
    <submittedName>
        <fullName evidence="3">N-terminal acetyltransferase A, auxiliary subunit</fullName>
    </submittedName>
</protein>
<dbReference type="CDD" id="cd02980">
    <property type="entry name" value="TRX_Fd_family"/>
    <property type="match status" value="1"/>
</dbReference>
<dbReference type="SUPFAM" id="SSF52833">
    <property type="entry name" value="Thioredoxin-like"/>
    <property type="match status" value="1"/>
</dbReference>
<proteinExistence type="predicted"/>
<feature type="compositionally biased region" description="Low complexity" evidence="2">
    <location>
        <begin position="1"/>
        <end position="35"/>
    </location>
</feature>
<dbReference type="Proteomes" id="UP000237000">
    <property type="component" value="Unassembled WGS sequence"/>
</dbReference>
<dbReference type="STRING" id="63057.A0A2P5F098"/>
<dbReference type="Gene3D" id="1.25.40.10">
    <property type="entry name" value="Tetratricopeptide repeat domain"/>
    <property type="match status" value="1"/>
</dbReference>
<keyword evidence="1" id="KW-0802">TPR repeat</keyword>
<dbReference type="InParanoid" id="A0A2P5F098"/>
<dbReference type="InterPro" id="IPR011990">
    <property type="entry name" value="TPR-like_helical_dom_sf"/>
</dbReference>
<evidence type="ECO:0000256" key="1">
    <source>
        <dbReference type="PROSITE-ProRule" id="PRU00339"/>
    </source>
</evidence>
<dbReference type="InterPro" id="IPR019734">
    <property type="entry name" value="TPR_rpt"/>
</dbReference>
<sequence>MEVLLPLPNRPLLIPNPTTTTTTSLSSSSSSSSALPKRRRRPHHHHHRRCRFWAEVEEIRVCTNRTCRRQGSLQTLETLTGLAPPSVAVSSCGCLGLCGAGPNLVALPGPVMVSHCGTAARSAEVMVALCGPPWDSGVAKRSLEALALRKKAELEYDKRNFSQAELLLSQAIELKPMGGINIIYKDRSRTRLAMEKYPEALEDAKEALLFTPQYAEAYICQGDAFLAMSQFDLAEKSYLTALEIDPSIRRSKSFKARIVKLQEKLTSVNMP</sequence>
<keyword evidence="4" id="KW-1185">Reference proteome</keyword>
<dbReference type="EMBL" id="JXTC01000076">
    <property type="protein sequence ID" value="PON91208.1"/>
    <property type="molecule type" value="Genomic_DNA"/>
</dbReference>
<name>A0A2P5F098_TREOI</name>
<evidence type="ECO:0000313" key="4">
    <source>
        <dbReference type="Proteomes" id="UP000237000"/>
    </source>
</evidence>
<dbReference type="SMART" id="SM00028">
    <property type="entry name" value="TPR"/>
    <property type="match status" value="3"/>
</dbReference>
<dbReference type="InterPro" id="IPR036249">
    <property type="entry name" value="Thioredoxin-like_sf"/>
</dbReference>
<dbReference type="OrthoDB" id="2423701at2759"/>
<evidence type="ECO:0000313" key="3">
    <source>
        <dbReference type="EMBL" id="PON91208.1"/>
    </source>
</evidence>
<comment type="caution">
    <text evidence="3">The sequence shown here is derived from an EMBL/GenBank/DDBJ whole genome shotgun (WGS) entry which is preliminary data.</text>
</comment>
<dbReference type="Gene3D" id="3.40.30.10">
    <property type="entry name" value="Glutaredoxin"/>
    <property type="match status" value="1"/>
</dbReference>
<dbReference type="GO" id="GO:0016740">
    <property type="term" value="F:transferase activity"/>
    <property type="evidence" value="ECO:0007669"/>
    <property type="project" value="UniProtKB-KW"/>
</dbReference>
<feature type="region of interest" description="Disordered" evidence="2">
    <location>
        <begin position="1"/>
        <end position="43"/>
    </location>
</feature>